<name>A0ABC9W307_GRUJA</name>
<dbReference type="EMBL" id="BAAFJT010000001">
    <property type="protein sequence ID" value="GAB0179387.1"/>
    <property type="molecule type" value="Genomic_DNA"/>
</dbReference>
<feature type="domain" description="Reverse transcriptase" evidence="1">
    <location>
        <begin position="1"/>
        <end position="99"/>
    </location>
</feature>
<dbReference type="InterPro" id="IPR000477">
    <property type="entry name" value="RT_dom"/>
</dbReference>
<keyword evidence="2" id="KW-0649">Protein kinase inhibitor</keyword>
<sequence length="99" mass="11094">MSKWRPVTSGVPQGSVLGPTLFNIFVGDMDSGIECTLSKFADDTKLCGGVDRLEGRDAIQRDLDRLERWAHVHCMKLNKAKCKVLHVGQRSPKHNYRLG</sequence>
<dbReference type="GO" id="GO:0004860">
    <property type="term" value="F:protein kinase inhibitor activity"/>
    <property type="evidence" value="ECO:0007669"/>
    <property type="project" value="UniProtKB-KW"/>
</dbReference>
<gene>
    <name evidence="2" type="ORF">GRJ2_000404000</name>
</gene>
<evidence type="ECO:0000259" key="1">
    <source>
        <dbReference type="PROSITE" id="PS50878"/>
    </source>
</evidence>
<evidence type="ECO:0000313" key="3">
    <source>
        <dbReference type="Proteomes" id="UP001623348"/>
    </source>
</evidence>
<dbReference type="Proteomes" id="UP001623348">
    <property type="component" value="Unassembled WGS sequence"/>
</dbReference>
<dbReference type="Pfam" id="PF00078">
    <property type="entry name" value="RVT_1"/>
    <property type="match status" value="1"/>
</dbReference>
<organism evidence="2 3">
    <name type="scientific">Grus japonensis</name>
    <name type="common">Japanese crane</name>
    <name type="synonym">Red-crowned crane</name>
    <dbReference type="NCBI Taxonomy" id="30415"/>
    <lineage>
        <taxon>Eukaryota</taxon>
        <taxon>Metazoa</taxon>
        <taxon>Chordata</taxon>
        <taxon>Craniata</taxon>
        <taxon>Vertebrata</taxon>
        <taxon>Euteleostomi</taxon>
        <taxon>Archelosauria</taxon>
        <taxon>Archosauria</taxon>
        <taxon>Dinosauria</taxon>
        <taxon>Saurischia</taxon>
        <taxon>Theropoda</taxon>
        <taxon>Coelurosauria</taxon>
        <taxon>Aves</taxon>
        <taxon>Neognathae</taxon>
        <taxon>Neoaves</taxon>
        <taxon>Gruiformes</taxon>
        <taxon>Gruidae</taxon>
        <taxon>Grus</taxon>
    </lineage>
</organism>
<dbReference type="AlphaFoldDB" id="A0ABC9W307"/>
<accession>A0ABC9W307</accession>
<evidence type="ECO:0000313" key="2">
    <source>
        <dbReference type="EMBL" id="GAB0179387.1"/>
    </source>
</evidence>
<keyword evidence="3" id="KW-1185">Reference proteome</keyword>
<protein>
    <submittedName>
        <fullName evidence="2">cAMP-dependent protein kinase inhibitor alpha</fullName>
    </submittedName>
</protein>
<dbReference type="PROSITE" id="PS50878">
    <property type="entry name" value="RT_POL"/>
    <property type="match status" value="1"/>
</dbReference>
<proteinExistence type="predicted"/>
<reference evidence="2 3" key="1">
    <citation type="submission" date="2024-06" db="EMBL/GenBank/DDBJ databases">
        <title>The draft genome of Grus japonensis, version 3.</title>
        <authorList>
            <person name="Nabeshima K."/>
            <person name="Suzuki S."/>
            <person name="Onuma M."/>
        </authorList>
    </citation>
    <scope>NUCLEOTIDE SEQUENCE [LARGE SCALE GENOMIC DNA]</scope>
    <source>
        <strain evidence="2 3">451A</strain>
    </source>
</reference>
<comment type="caution">
    <text evidence="2">The sequence shown here is derived from an EMBL/GenBank/DDBJ whole genome shotgun (WGS) entry which is preliminary data.</text>
</comment>
<dbReference type="PANTHER" id="PTHR33332">
    <property type="entry name" value="REVERSE TRANSCRIPTASE DOMAIN-CONTAINING PROTEIN"/>
    <property type="match status" value="1"/>
</dbReference>